<name>A0ABT3CX75_9BACT</name>
<organism evidence="2 3">
    <name type="scientific">Reichenbachiella ulvae</name>
    <dbReference type="NCBI Taxonomy" id="2980104"/>
    <lineage>
        <taxon>Bacteria</taxon>
        <taxon>Pseudomonadati</taxon>
        <taxon>Bacteroidota</taxon>
        <taxon>Cytophagia</taxon>
        <taxon>Cytophagales</taxon>
        <taxon>Reichenbachiellaceae</taxon>
        <taxon>Reichenbachiella</taxon>
    </lineage>
</organism>
<evidence type="ECO:0008006" key="4">
    <source>
        <dbReference type="Google" id="ProtNLM"/>
    </source>
</evidence>
<evidence type="ECO:0000256" key="1">
    <source>
        <dbReference type="SAM" id="Phobius"/>
    </source>
</evidence>
<feature type="transmembrane region" description="Helical" evidence="1">
    <location>
        <begin position="122"/>
        <end position="144"/>
    </location>
</feature>
<sequence length="208" mass="23664">MQFIQTFSDFHSAIETLDNGGRFYNFMTDANDGEITAAELAKAAGVFSDQQKMKIFLEMSMLNFSSQEKQRIYDMMPTKLQKKMAEQPLDRYNVHEAVEYGYTGQSVVITGIPKWSLNKTDFMGFIMIPIMAGSVTTFTMIPIIDNYDVYELRDEESDQTFIVAHAKGKGKLPNKVIQCGGILKELKSDKDKEVADKLFLEIVYCIDQ</sequence>
<keyword evidence="1" id="KW-0812">Transmembrane</keyword>
<dbReference type="EMBL" id="JAOYOD010000001">
    <property type="protein sequence ID" value="MCV9388302.1"/>
    <property type="molecule type" value="Genomic_DNA"/>
</dbReference>
<dbReference type="Proteomes" id="UP001300692">
    <property type="component" value="Unassembled WGS sequence"/>
</dbReference>
<evidence type="ECO:0000313" key="2">
    <source>
        <dbReference type="EMBL" id="MCV9388302.1"/>
    </source>
</evidence>
<keyword evidence="1" id="KW-0472">Membrane</keyword>
<keyword evidence="3" id="KW-1185">Reference proteome</keyword>
<keyword evidence="1" id="KW-1133">Transmembrane helix</keyword>
<comment type="caution">
    <text evidence="2">The sequence shown here is derived from an EMBL/GenBank/DDBJ whole genome shotgun (WGS) entry which is preliminary data.</text>
</comment>
<protein>
    <recommendedName>
        <fullName evidence="4">EF-hand domain-containing protein</fullName>
    </recommendedName>
</protein>
<proteinExistence type="predicted"/>
<evidence type="ECO:0000313" key="3">
    <source>
        <dbReference type="Proteomes" id="UP001300692"/>
    </source>
</evidence>
<gene>
    <name evidence="2" type="ORF">N7U62_16585</name>
</gene>
<accession>A0ABT3CX75</accession>
<reference evidence="2 3" key="1">
    <citation type="submission" date="2022-10" db="EMBL/GenBank/DDBJ databases">
        <title>Comparative genomics and taxonomic characterization of three novel marine species of genus Reichenbachiella exhibiting antioxidant and polysaccharide degradation activities.</title>
        <authorList>
            <person name="Muhammad N."/>
            <person name="Lee Y.-J."/>
            <person name="Ko J."/>
            <person name="Kim S.-G."/>
        </authorList>
    </citation>
    <scope>NUCLEOTIDE SEQUENCE [LARGE SCALE GENOMIC DNA]</scope>
    <source>
        <strain evidence="2 3">ABR2-5</strain>
    </source>
</reference>
<dbReference type="RefSeq" id="WP_264139156.1">
    <property type="nucleotide sequence ID" value="NZ_JAOYOD010000001.1"/>
</dbReference>